<dbReference type="InterPro" id="IPR020845">
    <property type="entry name" value="AMP-binding_CS"/>
</dbReference>
<dbReference type="InterPro" id="IPR025110">
    <property type="entry name" value="AMP-bd_C"/>
</dbReference>
<name>A0A269Y0K2_9PROT</name>
<evidence type="ECO:0000313" key="4">
    <source>
        <dbReference type="Proteomes" id="UP000216151"/>
    </source>
</evidence>
<dbReference type="PROSITE" id="PS00455">
    <property type="entry name" value="AMP_BINDING"/>
    <property type="match status" value="1"/>
</dbReference>
<dbReference type="Pfam" id="PF13193">
    <property type="entry name" value="AMP-binding_C"/>
    <property type="match status" value="1"/>
</dbReference>
<comment type="caution">
    <text evidence="3">The sequence shown here is derived from an EMBL/GenBank/DDBJ whole genome shotgun (WGS) entry which is preliminary data.</text>
</comment>
<sequence length="498" mass="53307">MSIQQLFSNAASRWPETLALHEPATGQKLTFWQINAALQGFGAFLAERGIACGARVGILADASIPYLIADYGSMACGYVRVPFDPSLSVEELRNQIADAEIAILLHDPIHAELAQQAGGAASVPLPTTWQTITAHTAAPQAGGSPSTLASLNYTGGTTGQPKAVMHTQGSLTAIVSNIGQARPTSAGDVLLNVRPLWPIASVSVLAHLCHGGTVVLGGRFNPSTFLSLLQTTHATYSSLVPTQIARLVQHAQAHGTITHSQNPLPFFRSLDVGAASLPPETLEKAMHLFGPRLSILYGMTEAPWSFYLPAPELAALHKASTCAGAVGFPLQHVQARLNAHSTQPHAGEVEIHGPHLMAGYWKQPKKTASVLHDGWLATGDLGIMDNTHMLKIVGRSKEIIRSGGMSVQPAEVVECLLSYRGVAEAHVFGAADPEWGERVCAAIVLHANTELEADELILHCKKQLSRHKVPKQILFVPHLPRSHYGKVQQAKLLKLLEE</sequence>
<dbReference type="Proteomes" id="UP000216151">
    <property type="component" value="Unassembled WGS sequence"/>
</dbReference>
<dbReference type="RefSeq" id="WP_095349314.1">
    <property type="nucleotide sequence ID" value="NZ_NCXK01000002.1"/>
</dbReference>
<evidence type="ECO:0008006" key="5">
    <source>
        <dbReference type="Google" id="ProtNLM"/>
    </source>
</evidence>
<dbReference type="Gene3D" id="3.40.50.12780">
    <property type="entry name" value="N-terminal domain of ligase-like"/>
    <property type="match status" value="1"/>
</dbReference>
<dbReference type="InterPro" id="IPR045851">
    <property type="entry name" value="AMP-bd_C_sf"/>
</dbReference>
<keyword evidence="4" id="KW-1185">Reference proteome</keyword>
<dbReference type="AlphaFoldDB" id="A0A269Y0K2"/>
<evidence type="ECO:0000313" key="3">
    <source>
        <dbReference type="EMBL" id="PAK79072.1"/>
    </source>
</evidence>
<dbReference type="OrthoDB" id="9803968at2"/>
<dbReference type="PANTHER" id="PTHR43201:SF32">
    <property type="entry name" value="2-SUCCINYLBENZOATE--COA LIGASE, CHLOROPLASTIC_PEROXISOMAL"/>
    <property type="match status" value="1"/>
</dbReference>
<protein>
    <recommendedName>
        <fullName evidence="5">Long-chain fatty acid--CoA ligase</fullName>
    </recommendedName>
</protein>
<dbReference type="PANTHER" id="PTHR43201">
    <property type="entry name" value="ACYL-COA SYNTHETASE"/>
    <property type="match status" value="1"/>
</dbReference>
<dbReference type="Pfam" id="PF00501">
    <property type="entry name" value="AMP-binding"/>
    <property type="match status" value="1"/>
</dbReference>
<feature type="domain" description="AMP-binding enzyme C-terminal" evidence="2">
    <location>
        <begin position="414"/>
        <end position="486"/>
    </location>
</feature>
<accession>A0A269Y0K2</accession>
<dbReference type="InterPro" id="IPR000873">
    <property type="entry name" value="AMP-dep_synth/lig_dom"/>
</dbReference>
<dbReference type="GO" id="GO:0031956">
    <property type="term" value="F:medium-chain fatty acid-CoA ligase activity"/>
    <property type="evidence" value="ECO:0007669"/>
    <property type="project" value="TreeGrafter"/>
</dbReference>
<reference evidence="3 4" key="1">
    <citation type="submission" date="2017-04" db="EMBL/GenBank/DDBJ databases">
        <title>Kefir bacterial isolates.</title>
        <authorList>
            <person name="Kim Y."/>
            <person name="Blasche S."/>
            <person name="Patil K.R."/>
        </authorList>
    </citation>
    <scope>NUCLEOTIDE SEQUENCE [LARGE SCALE GENOMIC DNA]</scope>
    <source>
        <strain evidence="3 4">KR</strain>
    </source>
</reference>
<dbReference type="SUPFAM" id="SSF56801">
    <property type="entry name" value="Acetyl-CoA synthetase-like"/>
    <property type="match status" value="1"/>
</dbReference>
<evidence type="ECO:0000259" key="2">
    <source>
        <dbReference type="Pfam" id="PF13193"/>
    </source>
</evidence>
<feature type="domain" description="AMP-dependent synthetase/ligase" evidence="1">
    <location>
        <begin position="8"/>
        <end position="361"/>
    </location>
</feature>
<organism evidence="3 4">
    <name type="scientific">Acetobacter fabarum</name>
    <dbReference type="NCBI Taxonomy" id="483199"/>
    <lineage>
        <taxon>Bacteria</taxon>
        <taxon>Pseudomonadati</taxon>
        <taxon>Pseudomonadota</taxon>
        <taxon>Alphaproteobacteria</taxon>
        <taxon>Acetobacterales</taxon>
        <taxon>Acetobacteraceae</taxon>
        <taxon>Acetobacter</taxon>
    </lineage>
</organism>
<dbReference type="Gene3D" id="3.30.300.30">
    <property type="match status" value="1"/>
</dbReference>
<proteinExistence type="predicted"/>
<gene>
    <name evidence="3" type="ORF">B8X00_04200</name>
</gene>
<dbReference type="EMBL" id="NCXK01000002">
    <property type="protein sequence ID" value="PAK79072.1"/>
    <property type="molecule type" value="Genomic_DNA"/>
</dbReference>
<dbReference type="InterPro" id="IPR042099">
    <property type="entry name" value="ANL_N_sf"/>
</dbReference>
<dbReference type="GO" id="GO:0006631">
    <property type="term" value="P:fatty acid metabolic process"/>
    <property type="evidence" value="ECO:0007669"/>
    <property type="project" value="TreeGrafter"/>
</dbReference>
<evidence type="ECO:0000259" key="1">
    <source>
        <dbReference type="Pfam" id="PF00501"/>
    </source>
</evidence>